<keyword evidence="2" id="KW-0812">Transmembrane</keyword>
<dbReference type="EMBL" id="VJVV01000004">
    <property type="protein sequence ID" value="TRO82426.1"/>
    <property type="molecule type" value="Genomic_DNA"/>
</dbReference>
<sequence length="199" mass="21074">MVTPQKKPLNKLLPALVIVLLGVAGVLLGRFLFAPSKPPVPPPPPPPVMREVQLYFATVAGDGLVVETGRIEDCQVLEDCLRRTLEALVAGPAGPLVPVLPPGTRVQTVTIDGATAWVSFSRELVSGHPGGSMSELLTVQALANTLAANFSHIRQIRILIEGEPVQTLKGHVDLRGPITADFSPARPRLDAGAAQPNEE</sequence>
<keyword evidence="2" id="KW-1133">Transmembrane helix</keyword>
<evidence type="ECO:0000259" key="3">
    <source>
        <dbReference type="SMART" id="SM00909"/>
    </source>
</evidence>
<dbReference type="SMART" id="SM00909">
    <property type="entry name" value="Germane"/>
    <property type="match status" value="1"/>
</dbReference>
<feature type="transmembrane region" description="Helical" evidence="2">
    <location>
        <begin position="12"/>
        <end position="33"/>
    </location>
</feature>
<keyword evidence="2" id="KW-0472">Membrane</keyword>
<organism evidence="4 5">
    <name type="scientific">Trichloromonas acetexigens</name>
    <dbReference type="NCBI Taxonomy" id="38815"/>
    <lineage>
        <taxon>Bacteria</taxon>
        <taxon>Pseudomonadati</taxon>
        <taxon>Thermodesulfobacteriota</taxon>
        <taxon>Desulfuromonadia</taxon>
        <taxon>Desulfuromonadales</taxon>
        <taxon>Trichloromonadaceae</taxon>
        <taxon>Trichloromonas</taxon>
    </lineage>
</organism>
<accession>A0A550JGT2</accession>
<proteinExistence type="predicted"/>
<name>A0A550JGT2_9BACT</name>
<evidence type="ECO:0000256" key="1">
    <source>
        <dbReference type="SAM" id="MobiDB-lite"/>
    </source>
</evidence>
<dbReference type="RefSeq" id="WP_092057475.1">
    <property type="nucleotide sequence ID" value="NZ_FOJJ01000034.1"/>
</dbReference>
<evidence type="ECO:0000313" key="4">
    <source>
        <dbReference type="EMBL" id="TRO82426.1"/>
    </source>
</evidence>
<protein>
    <submittedName>
        <fullName evidence="4">GerMN domain-containing protein</fullName>
    </submittedName>
</protein>
<dbReference type="InterPro" id="IPR019606">
    <property type="entry name" value="GerMN"/>
</dbReference>
<reference evidence="4 5" key="1">
    <citation type="submission" date="2019-07" db="EMBL/GenBank/DDBJ databases">
        <title>Insights of Desulfuromonas acetexigens electromicrobiology.</title>
        <authorList>
            <person name="Katuri K."/>
            <person name="Sapireddy V."/>
            <person name="Shaw D.R."/>
            <person name="Saikaly P."/>
        </authorList>
    </citation>
    <scope>NUCLEOTIDE SEQUENCE [LARGE SCALE GENOMIC DNA]</scope>
    <source>
        <strain evidence="4 5">2873</strain>
    </source>
</reference>
<evidence type="ECO:0000313" key="5">
    <source>
        <dbReference type="Proteomes" id="UP000317155"/>
    </source>
</evidence>
<dbReference type="OrthoDB" id="9809406at2"/>
<feature type="domain" description="GerMN" evidence="3">
    <location>
        <begin position="81"/>
        <end position="169"/>
    </location>
</feature>
<comment type="caution">
    <text evidence="4">The sequence shown here is derived from an EMBL/GenBank/DDBJ whole genome shotgun (WGS) entry which is preliminary data.</text>
</comment>
<dbReference type="Pfam" id="PF10646">
    <property type="entry name" value="Germane"/>
    <property type="match status" value="1"/>
</dbReference>
<dbReference type="AlphaFoldDB" id="A0A550JGT2"/>
<feature type="region of interest" description="Disordered" evidence="1">
    <location>
        <begin position="179"/>
        <end position="199"/>
    </location>
</feature>
<gene>
    <name evidence="4" type="ORF">FL622_07565</name>
</gene>
<evidence type="ECO:0000256" key="2">
    <source>
        <dbReference type="SAM" id="Phobius"/>
    </source>
</evidence>
<keyword evidence="5" id="KW-1185">Reference proteome</keyword>
<dbReference type="Proteomes" id="UP000317155">
    <property type="component" value="Unassembled WGS sequence"/>
</dbReference>